<sequence length="131" mass="14298">MTQQLDARLNRYAPAALSLFRVITALVLLTHATAHLFGWPTGEAAPIGAWPLFYAGVLELITGVLIAVGLFTRIAAFIASGVMAFAYFTEHLPTDFWPIINKGEPALLLCFSFFLLIFTGGGVYALDAHRR</sequence>
<feature type="transmembrane region" description="Helical" evidence="7">
    <location>
        <begin position="12"/>
        <end position="32"/>
    </location>
</feature>
<evidence type="ECO:0000256" key="6">
    <source>
        <dbReference type="ARBA" id="ARBA00023136"/>
    </source>
</evidence>
<dbReference type="PANTHER" id="PTHR33452">
    <property type="entry name" value="OXIDOREDUCTASE CATD-RELATED"/>
    <property type="match status" value="1"/>
</dbReference>
<keyword evidence="4 7" id="KW-0812">Transmembrane</keyword>
<accession>A0ABT3C715</accession>
<evidence type="ECO:0000313" key="8">
    <source>
        <dbReference type="EMBL" id="MCV7225016.1"/>
    </source>
</evidence>
<keyword evidence="3" id="KW-1003">Cell membrane</keyword>
<protein>
    <submittedName>
        <fullName evidence="8">DoxX family protein</fullName>
    </submittedName>
</protein>
<dbReference type="EMBL" id="JACKTY010000012">
    <property type="protein sequence ID" value="MCV7225016.1"/>
    <property type="molecule type" value="Genomic_DNA"/>
</dbReference>
<evidence type="ECO:0000256" key="4">
    <source>
        <dbReference type="ARBA" id="ARBA00022692"/>
    </source>
</evidence>
<dbReference type="InterPro" id="IPR032808">
    <property type="entry name" value="DoxX"/>
</dbReference>
<organism evidence="8 9">
    <name type="scientific">Mycolicibacterium komossense</name>
    <dbReference type="NCBI Taxonomy" id="1779"/>
    <lineage>
        <taxon>Bacteria</taxon>
        <taxon>Bacillati</taxon>
        <taxon>Actinomycetota</taxon>
        <taxon>Actinomycetes</taxon>
        <taxon>Mycobacteriales</taxon>
        <taxon>Mycobacteriaceae</taxon>
        <taxon>Mycolicibacterium</taxon>
    </lineage>
</organism>
<evidence type="ECO:0000313" key="9">
    <source>
        <dbReference type="Proteomes" id="UP001526201"/>
    </source>
</evidence>
<comment type="similarity">
    <text evidence="2">Belongs to the DoxX family.</text>
</comment>
<dbReference type="RefSeq" id="WP_264065766.1">
    <property type="nucleotide sequence ID" value="NZ_JACKTY010000012.1"/>
</dbReference>
<feature type="transmembrane region" description="Helical" evidence="7">
    <location>
        <begin position="106"/>
        <end position="126"/>
    </location>
</feature>
<comment type="subcellular location">
    <subcellularLocation>
        <location evidence="1">Cell membrane</location>
        <topology evidence="1">Multi-pass membrane protein</topology>
    </subcellularLocation>
</comment>
<proteinExistence type="inferred from homology"/>
<dbReference type="InterPro" id="IPR051907">
    <property type="entry name" value="DoxX-like_oxidoreductase"/>
</dbReference>
<evidence type="ECO:0000256" key="5">
    <source>
        <dbReference type="ARBA" id="ARBA00022989"/>
    </source>
</evidence>
<reference evidence="8 9" key="1">
    <citation type="journal article" date="2022" name="BMC Genomics">
        <title>Comparative genome analysis of mycobacteria focusing on tRNA and non-coding RNA.</title>
        <authorList>
            <person name="Behra P.R.K."/>
            <person name="Pettersson B.M.F."/>
            <person name="Ramesh M."/>
            <person name="Das S."/>
            <person name="Dasgupta S."/>
            <person name="Kirsebom L.A."/>
        </authorList>
    </citation>
    <scope>NUCLEOTIDE SEQUENCE [LARGE SCALE GENOMIC DNA]</scope>
    <source>
        <strain evidence="8 9">DSM 44078</strain>
    </source>
</reference>
<dbReference type="PANTHER" id="PTHR33452:SF4">
    <property type="entry name" value="BLL4328 PROTEIN"/>
    <property type="match status" value="1"/>
</dbReference>
<comment type="caution">
    <text evidence="8">The sequence shown here is derived from an EMBL/GenBank/DDBJ whole genome shotgun (WGS) entry which is preliminary data.</text>
</comment>
<keyword evidence="5 7" id="KW-1133">Transmembrane helix</keyword>
<evidence type="ECO:0000256" key="7">
    <source>
        <dbReference type="SAM" id="Phobius"/>
    </source>
</evidence>
<evidence type="ECO:0000256" key="3">
    <source>
        <dbReference type="ARBA" id="ARBA00022475"/>
    </source>
</evidence>
<dbReference type="Proteomes" id="UP001526201">
    <property type="component" value="Unassembled WGS sequence"/>
</dbReference>
<evidence type="ECO:0000256" key="1">
    <source>
        <dbReference type="ARBA" id="ARBA00004651"/>
    </source>
</evidence>
<name>A0ABT3C715_9MYCO</name>
<dbReference type="Pfam" id="PF07681">
    <property type="entry name" value="DoxX"/>
    <property type="match status" value="1"/>
</dbReference>
<gene>
    <name evidence="8" type="ORF">H7J73_03040</name>
</gene>
<evidence type="ECO:0000256" key="2">
    <source>
        <dbReference type="ARBA" id="ARBA00006679"/>
    </source>
</evidence>
<feature type="transmembrane region" description="Helical" evidence="7">
    <location>
        <begin position="52"/>
        <end position="85"/>
    </location>
</feature>
<keyword evidence="6 7" id="KW-0472">Membrane</keyword>
<keyword evidence="9" id="KW-1185">Reference proteome</keyword>